<dbReference type="EMBL" id="BONQ01000204">
    <property type="protein sequence ID" value="GIG52949.1"/>
    <property type="molecule type" value="Genomic_DNA"/>
</dbReference>
<sequence length="139" mass="13664">MPGGGHKRTAGAACRAGAFVAVLLVLGVAWMHTLAMAPLPAGGYAGGHTRMAMAAAPHCVAGEHGTPCRDAPHGSGHAASMCQSTPPAAEGMHIPALTPSPLTAPRPATRAWPATTAVDAAAGSGCGPPSLTMLSISRT</sequence>
<evidence type="ECO:0000313" key="2">
    <source>
        <dbReference type="EMBL" id="GIG52949.1"/>
    </source>
</evidence>
<feature type="transmembrane region" description="Helical" evidence="1">
    <location>
        <begin position="12"/>
        <end position="31"/>
    </location>
</feature>
<organism evidence="2 3">
    <name type="scientific">Dactylosporangium siamense</name>
    <dbReference type="NCBI Taxonomy" id="685454"/>
    <lineage>
        <taxon>Bacteria</taxon>
        <taxon>Bacillati</taxon>
        <taxon>Actinomycetota</taxon>
        <taxon>Actinomycetes</taxon>
        <taxon>Micromonosporales</taxon>
        <taxon>Micromonosporaceae</taxon>
        <taxon>Dactylosporangium</taxon>
    </lineage>
</organism>
<evidence type="ECO:0000313" key="3">
    <source>
        <dbReference type="Proteomes" id="UP000660611"/>
    </source>
</evidence>
<keyword evidence="3" id="KW-1185">Reference proteome</keyword>
<gene>
    <name evidence="2" type="ORF">Dsi01nite_109900</name>
</gene>
<protein>
    <submittedName>
        <fullName evidence="2">Uncharacterized protein</fullName>
    </submittedName>
</protein>
<proteinExistence type="predicted"/>
<dbReference type="Proteomes" id="UP000660611">
    <property type="component" value="Unassembled WGS sequence"/>
</dbReference>
<keyword evidence="1" id="KW-0472">Membrane</keyword>
<dbReference type="Pfam" id="PF19650">
    <property type="entry name" value="DUF6153"/>
    <property type="match status" value="1"/>
</dbReference>
<comment type="caution">
    <text evidence="2">The sequence shown here is derived from an EMBL/GenBank/DDBJ whole genome shotgun (WGS) entry which is preliminary data.</text>
</comment>
<keyword evidence="1" id="KW-0812">Transmembrane</keyword>
<dbReference type="AlphaFoldDB" id="A0A919PZI7"/>
<keyword evidence="1" id="KW-1133">Transmembrane helix</keyword>
<name>A0A919PZI7_9ACTN</name>
<reference evidence="2" key="1">
    <citation type="submission" date="2021-01" db="EMBL/GenBank/DDBJ databases">
        <title>Whole genome shotgun sequence of Dactylosporangium siamense NBRC 106093.</title>
        <authorList>
            <person name="Komaki H."/>
            <person name="Tamura T."/>
        </authorList>
    </citation>
    <scope>NUCLEOTIDE SEQUENCE</scope>
    <source>
        <strain evidence="2">NBRC 106093</strain>
    </source>
</reference>
<dbReference type="InterPro" id="IPR046151">
    <property type="entry name" value="DUF6153"/>
</dbReference>
<accession>A0A919PZI7</accession>
<evidence type="ECO:0000256" key="1">
    <source>
        <dbReference type="SAM" id="Phobius"/>
    </source>
</evidence>